<organism evidence="2 3">
    <name type="scientific">Caenorhabditis tropicalis</name>
    <dbReference type="NCBI Taxonomy" id="1561998"/>
    <lineage>
        <taxon>Eukaryota</taxon>
        <taxon>Metazoa</taxon>
        <taxon>Ecdysozoa</taxon>
        <taxon>Nematoda</taxon>
        <taxon>Chromadorea</taxon>
        <taxon>Rhabditida</taxon>
        <taxon>Rhabditina</taxon>
        <taxon>Rhabditomorpha</taxon>
        <taxon>Rhabditoidea</taxon>
        <taxon>Rhabditidae</taxon>
        <taxon>Peloderinae</taxon>
        <taxon>Caenorhabditis</taxon>
    </lineage>
</organism>
<evidence type="ECO:0000259" key="1">
    <source>
        <dbReference type="Pfam" id="PF11543"/>
    </source>
</evidence>
<proteinExistence type="predicted"/>
<reference evidence="3" key="1">
    <citation type="submission" date="2016-11" db="UniProtKB">
        <authorList>
            <consortium name="WormBaseParasite"/>
        </authorList>
    </citation>
    <scope>IDENTIFICATION</scope>
</reference>
<evidence type="ECO:0000313" key="2">
    <source>
        <dbReference type="Proteomes" id="UP000095282"/>
    </source>
</evidence>
<dbReference type="Pfam" id="PF11543">
    <property type="entry name" value="UN_NPL4"/>
    <property type="match status" value="1"/>
</dbReference>
<evidence type="ECO:0000313" key="3">
    <source>
        <dbReference type="WBParaSite" id="Csp11.Scaffold16.g68.t2"/>
    </source>
</evidence>
<dbReference type="WBParaSite" id="Csp11.Scaffold16.g68.t2">
    <property type="protein sequence ID" value="Csp11.Scaffold16.g68.t2"/>
    <property type="gene ID" value="Csp11.Scaffold16.g68"/>
</dbReference>
<keyword evidence="2" id="KW-1185">Reference proteome</keyword>
<dbReference type="InterPro" id="IPR024682">
    <property type="entry name" value="Npl4_Ub-like_dom"/>
</dbReference>
<feature type="domain" description="Nuclear pore localisation protein Npl4 ubiquitin-like" evidence="1">
    <location>
        <begin position="160"/>
        <end position="202"/>
    </location>
</feature>
<dbReference type="Proteomes" id="UP000095282">
    <property type="component" value="Unplaced"/>
</dbReference>
<protein>
    <submittedName>
        <fullName evidence="3">Ubiquitinyl hydrolase 1</fullName>
    </submittedName>
</protein>
<accession>A0A1I7SXL2</accession>
<sequence length="440" mass="50476">VFQLYYDGGLEKMVSKESREATLADRKLPFEKSAMFQILDRKCFSTVVKVRLPSQDEIDKARSTSTALQGPSWKETVAIMCEEDKQQQQQQLVGKSQLMADYMQKTTPEFFYNRDPPKNLRVALNEDSISVSESETLVASTSSSHPISLRLPKDSTDGRIVRIQSHDGYHKLDVDSRMHLIEFKTWVADQLKMDKDQFVIVKHSTDDGSDTGYETNLQDDVTVSNAFQSCFISIKPRAPLKHNEKMMQIVLFEMHELQKDNWRPLFELPVSQTTLVGDVLLQCLRMYKEVYGDDLPLKMVRLREVFSSGIGTGQRSLLNLNTPLDKRGYNWNSPMYLQIFGDQRIIGKPGNAVMVRQFRPSTVEIGPVEEVLFDAQAENPVLSFLEAVSRRSRIPVERVAVIEPKEYNWSEWPYLKSRLEMLESRHGIMEKKTPKPGIPS</sequence>
<name>A0A1I7SXL2_9PELO</name>
<dbReference type="AlphaFoldDB" id="A0A1I7SXL2"/>